<evidence type="ECO:0000256" key="8">
    <source>
        <dbReference type="ARBA" id="ARBA00022605"/>
    </source>
</evidence>
<name>A0A4R6TXC2_9BACI</name>
<dbReference type="UniPathway" id="UPA00031">
    <property type="reaction ID" value="UER00009"/>
</dbReference>
<dbReference type="SUPFAM" id="SSF51366">
    <property type="entry name" value="Ribulose-phoshate binding barrel"/>
    <property type="match status" value="1"/>
</dbReference>
<reference evidence="15 16" key="1">
    <citation type="submission" date="2019-03" db="EMBL/GenBank/DDBJ databases">
        <title>Genomic Encyclopedia of Type Strains, Phase IV (KMG-IV): sequencing the most valuable type-strain genomes for metagenomic binning, comparative biology and taxonomic classification.</title>
        <authorList>
            <person name="Goeker M."/>
        </authorList>
    </citation>
    <scope>NUCLEOTIDE SEQUENCE [LARGE SCALE GENOMIC DNA]</scope>
    <source>
        <strain evidence="15 16">DSM 28697</strain>
    </source>
</reference>
<evidence type="ECO:0000256" key="4">
    <source>
        <dbReference type="ARBA" id="ARBA00009667"/>
    </source>
</evidence>
<dbReference type="GO" id="GO:0003949">
    <property type="term" value="F:1-(5-phosphoribosyl)-5-[(5-phosphoribosylamino)methylideneamino]imidazole-4-carboxamide isomerase activity"/>
    <property type="evidence" value="ECO:0007669"/>
    <property type="project" value="UniProtKB-UniRule"/>
</dbReference>
<comment type="pathway">
    <text evidence="3 12 14">Amino-acid biosynthesis; L-histidine biosynthesis; L-histidine from 5-phospho-alpha-D-ribose 1-diphosphate: step 4/9.</text>
</comment>
<keyword evidence="8 12" id="KW-0028">Amino-acid biosynthesis</keyword>
<dbReference type="InterPro" id="IPR013785">
    <property type="entry name" value="Aldolase_TIM"/>
</dbReference>
<evidence type="ECO:0000256" key="7">
    <source>
        <dbReference type="ARBA" id="ARBA00022490"/>
    </source>
</evidence>
<dbReference type="InterPro" id="IPR006063">
    <property type="entry name" value="HisA_bact_arch"/>
</dbReference>
<comment type="similarity">
    <text evidence="4 12 13">Belongs to the HisA/HisF family.</text>
</comment>
<dbReference type="InterPro" id="IPR044524">
    <property type="entry name" value="Isoase_HisA-like"/>
</dbReference>
<keyword evidence="16" id="KW-1185">Reference proteome</keyword>
<evidence type="ECO:0000256" key="12">
    <source>
        <dbReference type="HAMAP-Rule" id="MF_01014"/>
    </source>
</evidence>
<keyword evidence="7 12" id="KW-0963">Cytoplasm</keyword>
<dbReference type="InterPro" id="IPR011060">
    <property type="entry name" value="RibuloseP-bd_barrel"/>
</dbReference>
<evidence type="ECO:0000256" key="11">
    <source>
        <dbReference type="ARBA" id="ARBA00030547"/>
    </source>
</evidence>
<dbReference type="EC" id="5.3.1.16" evidence="5 12"/>
<organism evidence="15 16">
    <name type="scientific">Aureibacillus halotolerans</name>
    <dbReference type="NCBI Taxonomy" id="1508390"/>
    <lineage>
        <taxon>Bacteria</taxon>
        <taxon>Bacillati</taxon>
        <taxon>Bacillota</taxon>
        <taxon>Bacilli</taxon>
        <taxon>Bacillales</taxon>
        <taxon>Bacillaceae</taxon>
        <taxon>Aureibacillus</taxon>
    </lineage>
</organism>
<evidence type="ECO:0000256" key="5">
    <source>
        <dbReference type="ARBA" id="ARBA00012550"/>
    </source>
</evidence>
<evidence type="ECO:0000256" key="14">
    <source>
        <dbReference type="RuleBase" id="RU003658"/>
    </source>
</evidence>
<dbReference type="Proteomes" id="UP000295632">
    <property type="component" value="Unassembled WGS sequence"/>
</dbReference>
<evidence type="ECO:0000313" key="15">
    <source>
        <dbReference type="EMBL" id="TDQ36973.1"/>
    </source>
</evidence>
<dbReference type="FunFam" id="3.20.20.70:FF:000009">
    <property type="entry name" value="1-(5-phosphoribosyl)-5-[(5-phosphoribosylamino)methylideneamino] imidazole-4-carboxamide isomerase"/>
    <property type="match status" value="1"/>
</dbReference>
<dbReference type="EMBL" id="SNYJ01000015">
    <property type="protein sequence ID" value="TDQ36973.1"/>
    <property type="molecule type" value="Genomic_DNA"/>
</dbReference>
<comment type="subcellular location">
    <subcellularLocation>
        <location evidence="2 12 14">Cytoplasm</location>
    </subcellularLocation>
</comment>
<dbReference type="HAMAP" id="MF_01014">
    <property type="entry name" value="HisA"/>
    <property type="match status" value="1"/>
</dbReference>
<dbReference type="Pfam" id="PF00977">
    <property type="entry name" value="His_biosynth"/>
    <property type="match status" value="1"/>
</dbReference>
<dbReference type="AlphaFoldDB" id="A0A4R6TXC2"/>
<dbReference type="InterPro" id="IPR006062">
    <property type="entry name" value="His_biosynth"/>
</dbReference>
<comment type="catalytic activity">
    <reaction evidence="1 12 14">
        <text>1-(5-phospho-beta-D-ribosyl)-5-[(5-phospho-beta-D-ribosylamino)methylideneamino]imidazole-4-carboxamide = 5-[(5-phospho-1-deoxy-D-ribulos-1-ylimino)methylamino]-1-(5-phospho-beta-D-ribosyl)imidazole-4-carboxamide</text>
        <dbReference type="Rhea" id="RHEA:15469"/>
        <dbReference type="ChEBI" id="CHEBI:58435"/>
        <dbReference type="ChEBI" id="CHEBI:58525"/>
        <dbReference type="EC" id="5.3.1.16"/>
    </reaction>
</comment>
<accession>A0A4R6TXC2</accession>
<feature type="active site" description="Proton donor" evidence="12">
    <location>
        <position position="133"/>
    </location>
</feature>
<protein>
    <recommendedName>
        <fullName evidence="6 12">1-(5-phosphoribosyl)-5-[(5-phosphoribosylamino)methylideneamino] imidazole-4-carboxamide isomerase</fullName>
        <ecNumber evidence="5 12">5.3.1.16</ecNumber>
    </recommendedName>
    <alternativeName>
        <fullName evidence="11 12">Phosphoribosylformimino-5-aminoimidazole carboxamide ribotide isomerase</fullName>
    </alternativeName>
</protein>
<dbReference type="Gene3D" id="3.20.20.70">
    <property type="entry name" value="Aldolase class I"/>
    <property type="match status" value="1"/>
</dbReference>
<dbReference type="CDD" id="cd04732">
    <property type="entry name" value="HisA"/>
    <property type="match status" value="1"/>
</dbReference>
<evidence type="ECO:0000256" key="1">
    <source>
        <dbReference type="ARBA" id="ARBA00000901"/>
    </source>
</evidence>
<evidence type="ECO:0000256" key="6">
    <source>
        <dbReference type="ARBA" id="ARBA00018464"/>
    </source>
</evidence>
<gene>
    <name evidence="12" type="primary">hisA</name>
    <name evidence="15" type="ORF">EV213_11566</name>
</gene>
<dbReference type="GO" id="GO:0000105">
    <property type="term" value="P:L-histidine biosynthetic process"/>
    <property type="evidence" value="ECO:0007669"/>
    <property type="project" value="UniProtKB-UniRule"/>
</dbReference>
<keyword evidence="9 12" id="KW-0368">Histidine biosynthesis</keyword>
<dbReference type="NCBIfam" id="TIGR00007">
    <property type="entry name" value="1-(5-phosphoribosyl)-5-[(5-phosphoribosylamino)methylideneamino]imidazole-4-carboxamide isomerase"/>
    <property type="match status" value="1"/>
</dbReference>
<feature type="active site" description="Proton acceptor" evidence="12">
    <location>
        <position position="12"/>
    </location>
</feature>
<dbReference type="GO" id="GO:0000162">
    <property type="term" value="P:L-tryptophan biosynthetic process"/>
    <property type="evidence" value="ECO:0007669"/>
    <property type="project" value="TreeGrafter"/>
</dbReference>
<dbReference type="PANTHER" id="PTHR43090:SF2">
    <property type="entry name" value="1-(5-PHOSPHORIBOSYL)-5-[(5-PHOSPHORIBOSYLAMINO)METHYLIDENEAMINO] IMIDAZOLE-4-CARBOXAMIDE ISOMERASE"/>
    <property type="match status" value="1"/>
</dbReference>
<dbReference type="InterPro" id="IPR023016">
    <property type="entry name" value="HisA/PriA"/>
</dbReference>
<dbReference type="RefSeq" id="WP_133581474.1">
    <property type="nucleotide sequence ID" value="NZ_SNYJ01000015.1"/>
</dbReference>
<sequence length="245" mass="25562">MSTPFTIYPAIDILKGKCVRLYQGDYAKETVYGDSPAQMAGQFANAGASWVHMVDLDGAKEGKPVNNEAILAAAATSGAQVQVGGGIRTEEDIDMYLSGGVARVILGSIAVKDPVFTKKMLSKYGDQIVIGIDARNGLVATQGWLETSEVTAEELGKTLAEAGATTFIYTDISKDGTLTGPNTSGIVALAKETGVEVIASGGVSCLDDVKELQRFVSDGVGGVIIGKAIYDGRFKLEEALDVTAT</sequence>
<evidence type="ECO:0000256" key="3">
    <source>
        <dbReference type="ARBA" id="ARBA00005133"/>
    </source>
</evidence>
<evidence type="ECO:0000256" key="9">
    <source>
        <dbReference type="ARBA" id="ARBA00023102"/>
    </source>
</evidence>
<evidence type="ECO:0000256" key="2">
    <source>
        <dbReference type="ARBA" id="ARBA00004496"/>
    </source>
</evidence>
<proteinExistence type="inferred from homology"/>
<comment type="caution">
    <text evidence="15">The sequence shown here is derived from an EMBL/GenBank/DDBJ whole genome shotgun (WGS) entry which is preliminary data.</text>
</comment>
<evidence type="ECO:0000256" key="10">
    <source>
        <dbReference type="ARBA" id="ARBA00023235"/>
    </source>
</evidence>
<evidence type="ECO:0000313" key="16">
    <source>
        <dbReference type="Proteomes" id="UP000295632"/>
    </source>
</evidence>
<dbReference type="PANTHER" id="PTHR43090">
    <property type="entry name" value="1-(5-PHOSPHORIBOSYL)-5-[(5-PHOSPHORIBOSYLAMINO)METHYLIDENEAMINO] IMIDAZOLE-4-CARBOXAMIDE ISOMERASE"/>
    <property type="match status" value="1"/>
</dbReference>
<evidence type="ECO:0000256" key="13">
    <source>
        <dbReference type="RuleBase" id="RU003657"/>
    </source>
</evidence>
<dbReference type="GO" id="GO:0005737">
    <property type="term" value="C:cytoplasm"/>
    <property type="evidence" value="ECO:0007669"/>
    <property type="project" value="UniProtKB-SubCell"/>
</dbReference>
<keyword evidence="10 12" id="KW-0413">Isomerase</keyword>
<dbReference type="OrthoDB" id="9807749at2"/>